<dbReference type="RefSeq" id="WP_309152135.1">
    <property type="nucleotide sequence ID" value="NZ_CP133568.1"/>
</dbReference>
<protein>
    <recommendedName>
        <fullName evidence="3">Nucleotidyltransferase family protein</fullName>
    </recommendedName>
</protein>
<proteinExistence type="predicted"/>
<dbReference type="EMBL" id="CP133568">
    <property type="protein sequence ID" value="WMT03366.1"/>
    <property type="molecule type" value="Genomic_DNA"/>
</dbReference>
<dbReference type="Gene3D" id="3.30.460.40">
    <property type="match status" value="1"/>
</dbReference>
<organism evidence="1 2">
    <name type="scientific">Lysobacter yananisis</name>
    <dbReference type="NCBI Taxonomy" id="1003114"/>
    <lineage>
        <taxon>Bacteria</taxon>
        <taxon>Pseudomonadati</taxon>
        <taxon>Pseudomonadota</taxon>
        <taxon>Gammaproteobacteria</taxon>
        <taxon>Lysobacterales</taxon>
        <taxon>Lysobacteraceae</taxon>
        <taxon>Lysobacter</taxon>
    </lineage>
</organism>
<evidence type="ECO:0008006" key="3">
    <source>
        <dbReference type="Google" id="ProtNLM"/>
    </source>
</evidence>
<evidence type="ECO:0000313" key="1">
    <source>
        <dbReference type="EMBL" id="WMT03366.1"/>
    </source>
</evidence>
<dbReference type="SUPFAM" id="SSF81301">
    <property type="entry name" value="Nucleotidyltransferase"/>
    <property type="match status" value="1"/>
</dbReference>
<dbReference type="Proteomes" id="UP001229313">
    <property type="component" value="Chromosome"/>
</dbReference>
<reference evidence="1 2" key="1">
    <citation type="submission" date="2023-08" db="EMBL/GenBank/DDBJ databases">
        <title>The whole genome sequence of Lysobacter yananisis.</title>
        <authorList>
            <person name="Sun H."/>
        </authorList>
    </citation>
    <scope>NUCLEOTIDE SEQUENCE [LARGE SCALE GENOMIC DNA]</scope>
    <source>
        <strain evidence="1 2">SNNU513</strain>
    </source>
</reference>
<gene>
    <name evidence="1" type="ORF">RDV84_00480</name>
</gene>
<accession>A0ABY9P8N2</accession>
<sequence length="145" mass="16149">MPDDWRDFLAALGANRVDYMLVGGIALGVHGHVRYTRDMDVWFRGTEDNARRLIAALRDFGFADLQADPAAFCKPRAMLVLGMEPNKIELINFADGVDFDECFPNRIVVPLAGTSVSVIGIDDLRKNKKAVGRLQDLADLERLDD</sequence>
<name>A0ABY9P8N2_9GAMM</name>
<keyword evidence="2" id="KW-1185">Reference proteome</keyword>
<dbReference type="InterPro" id="IPR043519">
    <property type="entry name" value="NT_sf"/>
</dbReference>
<evidence type="ECO:0000313" key="2">
    <source>
        <dbReference type="Proteomes" id="UP001229313"/>
    </source>
</evidence>